<keyword evidence="1" id="KW-0175">Coiled coil</keyword>
<evidence type="ECO:0000256" key="3">
    <source>
        <dbReference type="SAM" id="SignalP"/>
    </source>
</evidence>
<comment type="caution">
    <text evidence="4">The sequence shown here is derived from an EMBL/GenBank/DDBJ whole genome shotgun (WGS) entry which is preliminary data.</text>
</comment>
<feature type="transmembrane region" description="Helical" evidence="2">
    <location>
        <begin position="557"/>
        <end position="581"/>
    </location>
</feature>
<name>A0A9P1FTK3_9DINO</name>
<sequence>MLGQWIDWLFAVACCAVLRATASPSVFPQNCADCVSRTWSCRKSCRPSDTKLLEFDFQYKELPCREVIPWNESSLQIDTDLWCTYPRVAGCDFWGYCNPSINCRNMNRYAPPRIVSAMDCESSASVSSLVVEKCYWHCKHQRPVARCVVSFDSLGKYRMQQRLDKCWIQEKCQNRNMKAKATCKPEPPPADLPSVEVSGSMMLLVKQRAKFLAQPNLNFALQDAIIRMVPQCDFGHIFVQAQWEVPPERSNRSNAVKVDFNMSVLADDHGTSDERALIAEMALQNVSDVRLLEAVNGGLSSEGLKFLVDDATLNVQPVRLNETLQRGPGSQQEFFETVTMMRFYQKHLEEVGSELQELQADLKSQNSQTLPENVRAKQSAAAKRLSQIMASQDQMSSYVAQAITRHSSNSEAFQDAWNRSQAVESWLQLPALELAAAKANLSSTKAELAELQAKRFRAEQRSSRSPPRQQALEALRQQGKLNTRLKANATRLARSVADAEEELEYLQDQFLETQHDHTEAEKELSEAEKALQKEISEHGQTLEELESADRRISRITLSFGLVMGCMAIIIVALGSALVVCGRQKAADISVMPIAEGASWALGSQPTREN</sequence>
<dbReference type="EMBL" id="CAMXCT020001027">
    <property type="protein sequence ID" value="CAL1139272.1"/>
    <property type="molecule type" value="Genomic_DNA"/>
</dbReference>
<dbReference type="AlphaFoldDB" id="A0A9P1FTK3"/>
<feature type="chain" id="PRO_5043272291" evidence="3">
    <location>
        <begin position="23"/>
        <end position="609"/>
    </location>
</feature>
<evidence type="ECO:0000256" key="2">
    <source>
        <dbReference type="SAM" id="Phobius"/>
    </source>
</evidence>
<keyword evidence="2" id="KW-0812">Transmembrane</keyword>
<feature type="signal peptide" evidence="3">
    <location>
        <begin position="1"/>
        <end position="22"/>
    </location>
</feature>
<keyword evidence="2" id="KW-1133">Transmembrane helix</keyword>
<keyword evidence="6" id="KW-1185">Reference proteome</keyword>
<proteinExistence type="predicted"/>
<protein>
    <submittedName>
        <fullName evidence="4">Uncharacterized protein</fullName>
    </submittedName>
</protein>
<evidence type="ECO:0000313" key="4">
    <source>
        <dbReference type="EMBL" id="CAI3985897.1"/>
    </source>
</evidence>
<keyword evidence="3" id="KW-0732">Signal</keyword>
<dbReference type="EMBL" id="CAMXCT010001027">
    <property type="protein sequence ID" value="CAI3985897.1"/>
    <property type="molecule type" value="Genomic_DNA"/>
</dbReference>
<evidence type="ECO:0000313" key="6">
    <source>
        <dbReference type="Proteomes" id="UP001152797"/>
    </source>
</evidence>
<accession>A0A9P1FTK3</accession>
<keyword evidence="2" id="KW-0472">Membrane</keyword>
<feature type="coiled-coil region" evidence="1">
    <location>
        <begin position="341"/>
        <end position="368"/>
    </location>
</feature>
<evidence type="ECO:0000256" key="1">
    <source>
        <dbReference type="SAM" id="Coils"/>
    </source>
</evidence>
<dbReference type="Proteomes" id="UP001152797">
    <property type="component" value="Unassembled WGS sequence"/>
</dbReference>
<dbReference type="EMBL" id="CAMXCT030001027">
    <property type="protein sequence ID" value="CAL4773209.1"/>
    <property type="molecule type" value="Genomic_DNA"/>
</dbReference>
<reference evidence="5 6" key="2">
    <citation type="submission" date="2024-05" db="EMBL/GenBank/DDBJ databases">
        <authorList>
            <person name="Chen Y."/>
            <person name="Shah S."/>
            <person name="Dougan E. K."/>
            <person name="Thang M."/>
            <person name="Chan C."/>
        </authorList>
    </citation>
    <scope>NUCLEOTIDE SEQUENCE [LARGE SCALE GENOMIC DNA]</scope>
</reference>
<feature type="coiled-coil region" evidence="1">
    <location>
        <begin position="434"/>
        <end position="548"/>
    </location>
</feature>
<organism evidence="4">
    <name type="scientific">Cladocopium goreaui</name>
    <dbReference type="NCBI Taxonomy" id="2562237"/>
    <lineage>
        <taxon>Eukaryota</taxon>
        <taxon>Sar</taxon>
        <taxon>Alveolata</taxon>
        <taxon>Dinophyceae</taxon>
        <taxon>Suessiales</taxon>
        <taxon>Symbiodiniaceae</taxon>
        <taxon>Cladocopium</taxon>
    </lineage>
</organism>
<evidence type="ECO:0000313" key="5">
    <source>
        <dbReference type="EMBL" id="CAL4773209.1"/>
    </source>
</evidence>
<reference evidence="4" key="1">
    <citation type="submission" date="2022-10" db="EMBL/GenBank/DDBJ databases">
        <authorList>
            <person name="Chen Y."/>
            <person name="Dougan E. K."/>
            <person name="Chan C."/>
            <person name="Rhodes N."/>
            <person name="Thang M."/>
        </authorList>
    </citation>
    <scope>NUCLEOTIDE SEQUENCE</scope>
</reference>
<gene>
    <name evidence="4" type="ORF">C1SCF055_LOCUS13290</name>
</gene>